<dbReference type="AlphaFoldDB" id="A0A2A6C3S3"/>
<reference evidence="1" key="2">
    <citation type="submission" date="2022-06" db="UniProtKB">
        <authorList>
            <consortium name="EnsemblMetazoa"/>
        </authorList>
    </citation>
    <scope>IDENTIFICATION</scope>
    <source>
        <strain evidence="1">PS312</strain>
    </source>
</reference>
<keyword evidence="2" id="KW-1185">Reference proteome</keyword>
<evidence type="ECO:0000313" key="1">
    <source>
        <dbReference type="EnsemblMetazoa" id="PPA40323.1"/>
    </source>
</evidence>
<accession>A0A8R1YTY6</accession>
<organism evidence="1 2">
    <name type="scientific">Pristionchus pacificus</name>
    <name type="common">Parasitic nematode worm</name>
    <dbReference type="NCBI Taxonomy" id="54126"/>
    <lineage>
        <taxon>Eukaryota</taxon>
        <taxon>Metazoa</taxon>
        <taxon>Ecdysozoa</taxon>
        <taxon>Nematoda</taxon>
        <taxon>Chromadorea</taxon>
        <taxon>Rhabditida</taxon>
        <taxon>Rhabditina</taxon>
        <taxon>Diplogasteromorpha</taxon>
        <taxon>Diplogasteroidea</taxon>
        <taxon>Neodiplogasteridae</taxon>
        <taxon>Pristionchus</taxon>
    </lineage>
</organism>
<dbReference type="Proteomes" id="UP000005239">
    <property type="component" value="Unassembled WGS sequence"/>
</dbReference>
<gene>
    <name evidence="1" type="primary">WBGene00278692</name>
</gene>
<accession>A0A2A6C3S3</accession>
<sequence length="243" mass="27281">MWILHSFLLIFLLFSLSSGDTYNIRMPSTGMIYTVKGDYQDRKNEEGWDEMFRRKVSLLDDTVVEGNEFQRLIVRDATVVWELEGSWVSRPVNELYKILVSTIRVKRRKGNSPIMAKYVGSSESGNKDGVEGVVNDERDTATTTRINRKSAITTKGMGSETKHTEVTNRKGYSKGSKVTLMFVAHNEGQLSIAQDHFTKEDSSVITILLPTVPFYTLGSIVTNNLANVEFSEARLSESLTPPG</sequence>
<protein>
    <submittedName>
        <fullName evidence="1">Uncharacterized protein</fullName>
    </submittedName>
</protein>
<dbReference type="EnsemblMetazoa" id="PPA40323.1">
    <property type="protein sequence ID" value="PPA40323.1"/>
    <property type="gene ID" value="WBGene00278692"/>
</dbReference>
<evidence type="ECO:0000313" key="2">
    <source>
        <dbReference type="Proteomes" id="UP000005239"/>
    </source>
</evidence>
<name>A0A2A6C3S3_PRIPA</name>
<reference evidence="2" key="1">
    <citation type="journal article" date="2008" name="Nat. Genet.">
        <title>The Pristionchus pacificus genome provides a unique perspective on nematode lifestyle and parasitism.</title>
        <authorList>
            <person name="Dieterich C."/>
            <person name="Clifton S.W."/>
            <person name="Schuster L.N."/>
            <person name="Chinwalla A."/>
            <person name="Delehaunty K."/>
            <person name="Dinkelacker I."/>
            <person name="Fulton L."/>
            <person name="Fulton R."/>
            <person name="Godfrey J."/>
            <person name="Minx P."/>
            <person name="Mitreva M."/>
            <person name="Roeseler W."/>
            <person name="Tian H."/>
            <person name="Witte H."/>
            <person name="Yang S.P."/>
            <person name="Wilson R.K."/>
            <person name="Sommer R.J."/>
        </authorList>
    </citation>
    <scope>NUCLEOTIDE SEQUENCE [LARGE SCALE GENOMIC DNA]</scope>
    <source>
        <strain evidence="2">PS312</strain>
    </source>
</reference>
<proteinExistence type="predicted"/>